<feature type="transmembrane region" description="Helical" evidence="1">
    <location>
        <begin position="111"/>
        <end position="128"/>
    </location>
</feature>
<dbReference type="RefSeq" id="WP_307450743.1">
    <property type="nucleotide sequence ID" value="NZ_JAUTAL010000001.1"/>
</dbReference>
<reference evidence="2 3" key="1">
    <citation type="submission" date="2023-07" db="EMBL/GenBank/DDBJ databases">
        <title>Functional and genomic diversity of the sorghum phyllosphere microbiome.</title>
        <authorList>
            <person name="Shade A."/>
        </authorList>
    </citation>
    <scope>NUCLEOTIDE SEQUENCE [LARGE SCALE GENOMIC DNA]</scope>
    <source>
        <strain evidence="2 3">SORGH_AS_1064</strain>
    </source>
</reference>
<feature type="transmembrane region" description="Helical" evidence="1">
    <location>
        <begin position="207"/>
        <end position="224"/>
    </location>
</feature>
<feature type="transmembrane region" description="Helical" evidence="1">
    <location>
        <begin position="62"/>
        <end position="80"/>
    </location>
</feature>
<gene>
    <name evidence="2" type="ORF">QE404_002462</name>
</gene>
<feature type="transmembrane region" description="Helical" evidence="1">
    <location>
        <begin position="140"/>
        <end position="160"/>
    </location>
</feature>
<evidence type="ECO:0000313" key="3">
    <source>
        <dbReference type="Proteomes" id="UP001225072"/>
    </source>
</evidence>
<feature type="transmembrane region" description="Helical" evidence="1">
    <location>
        <begin position="257"/>
        <end position="275"/>
    </location>
</feature>
<feature type="transmembrane region" description="Helical" evidence="1">
    <location>
        <begin position="85"/>
        <end position="105"/>
    </location>
</feature>
<keyword evidence="1" id="KW-0472">Membrane</keyword>
<evidence type="ECO:0000256" key="1">
    <source>
        <dbReference type="SAM" id="Phobius"/>
    </source>
</evidence>
<proteinExistence type="predicted"/>
<sequence>MNYKQLTVFNYKIAYYAMRVFGLYWLFRQYLDYLRISRWPKEIYEPFLEVQRMIFSEYPSHFLYASILILCAVLLVITIFRQSWMLNLCIFLLMAVINFPISLNFSVGHNNHLVILGYFMAIFLLPAKMKSENDYQWVQYFYLGLLTTYSLAGMFKFLGITKNIALHSGKITWIERNAAKINSLDNYWMADVNVPEWMLHLYAYENLWVIVTVMAIIFQAISFLGAFNRTFLTVIMVFLYTFHWYTDFFVLADFKDAKNFVLIALFPYHVFYPLLRNRKIKMLNPGTS</sequence>
<evidence type="ECO:0000313" key="2">
    <source>
        <dbReference type="EMBL" id="MDQ1097315.1"/>
    </source>
</evidence>
<keyword evidence="3" id="KW-1185">Reference proteome</keyword>
<protein>
    <recommendedName>
        <fullName evidence="4">HTTM domain-containing protein</fullName>
    </recommendedName>
</protein>
<keyword evidence="1" id="KW-1133">Transmembrane helix</keyword>
<comment type="caution">
    <text evidence="2">The sequence shown here is derived from an EMBL/GenBank/DDBJ whole genome shotgun (WGS) entry which is preliminary data.</text>
</comment>
<name>A0ABU0TJV2_9FLAO</name>
<accession>A0ABU0TJV2</accession>
<feature type="transmembrane region" description="Helical" evidence="1">
    <location>
        <begin position="9"/>
        <end position="27"/>
    </location>
</feature>
<dbReference type="EMBL" id="JAUTAL010000001">
    <property type="protein sequence ID" value="MDQ1097315.1"/>
    <property type="molecule type" value="Genomic_DNA"/>
</dbReference>
<evidence type="ECO:0008006" key="4">
    <source>
        <dbReference type="Google" id="ProtNLM"/>
    </source>
</evidence>
<keyword evidence="1" id="KW-0812">Transmembrane</keyword>
<feature type="transmembrane region" description="Helical" evidence="1">
    <location>
        <begin position="231"/>
        <end position="251"/>
    </location>
</feature>
<organism evidence="2 3">
    <name type="scientific">Chryseobacterium camelliae</name>
    <dbReference type="NCBI Taxonomy" id="1265445"/>
    <lineage>
        <taxon>Bacteria</taxon>
        <taxon>Pseudomonadati</taxon>
        <taxon>Bacteroidota</taxon>
        <taxon>Flavobacteriia</taxon>
        <taxon>Flavobacteriales</taxon>
        <taxon>Weeksellaceae</taxon>
        <taxon>Chryseobacterium group</taxon>
        <taxon>Chryseobacterium</taxon>
    </lineage>
</organism>
<dbReference type="Proteomes" id="UP001225072">
    <property type="component" value="Unassembled WGS sequence"/>
</dbReference>